<feature type="active site" evidence="4">
    <location>
        <position position="1142"/>
    </location>
</feature>
<dbReference type="GO" id="GO:0009225">
    <property type="term" value="P:nucleotide-sugar metabolic process"/>
    <property type="evidence" value="ECO:0007669"/>
    <property type="project" value="TreeGrafter"/>
</dbReference>
<evidence type="ECO:0000313" key="9">
    <source>
        <dbReference type="Proteomes" id="UP000838412"/>
    </source>
</evidence>
<gene>
    <name evidence="8" type="primary">PARG</name>
    <name evidence="8" type="ORF">BLAG_LOCUS8175</name>
</gene>
<feature type="active site" evidence="4">
    <location>
        <position position="1161"/>
    </location>
</feature>
<dbReference type="PANTHER" id="PTHR12837:SF15">
    <property type="entry name" value="POLY(ADP-RIBOSE) GLYCOHYDROLASE"/>
    <property type="match status" value="1"/>
</dbReference>
<feature type="compositionally biased region" description="Basic and acidic residues" evidence="6">
    <location>
        <begin position="666"/>
        <end position="688"/>
    </location>
</feature>
<feature type="compositionally biased region" description="Basic and acidic residues" evidence="6">
    <location>
        <begin position="699"/>
        <end position="708"/>
    </location>
</feature>
<feature type="region of interest" description="Disordered" evidence="6">
    <location>
        <begin position="1369"/>
        <end position="1419"/>
    </location>
</feature>
<dbReference type="InterPro" id="IPR000477">
    <property type="entry name" value="RT_dom"/>
</dbReference>
<dbReference type="Pfam" id="PF00078">
    <property type="entry name" value="RVT_1"/>
    <property type="match status" value="1"/>
</dbReference>
<feature type="compositionally biased region" description="Basic and acidic residues" evidence="6">
    <location>
        <begin position="1402"/>
        <end position="1413"/>
    </location>
</feature>
<feature type="binding site" evidence="5">
    <location>
        <position position="1159"/>
    </location>
    <ligand>
        <name>substrate</name>
    </ligand>
</feature>
<dbReference type="InterPro" id="IPR046372">
    <property type="entry name" value="PARG_cat_C"/>
</dbReference>
<proteinExistence type="inferred from homology"/>
<dbReference type="GO" id="GO:0004649">
    <property type="term" value="F:poly(ADP-ribose) glycohydrolase activity"/>
    <property type="evidence" value="ECO:0007669"/>
    <property type="project" value="UniProtKB-EC"/>
</dbReference>
<organism evidence="8 9">
    <name type="scientific">Branchiostoma lanceolatum</name>
    <name type="common">Common lancelet</name>
    <name type="synonym">Amphioxus lanceolatum</name>
    <dbReference type="NCBI Taxonomy" id="7740"/>
    <lineage>
        <taxon>Eukaryota</taxon>
        <taxon>Metazoa</taxon>
        <taxon>Chordata</taxon>
        <taxon>Cephalochordata</taxon>
        <taxon>Leptocardii</taxon>
        <taxon>Amphioxiformes</taxon>
        <taxon>Branchiostomatidae</taxon>
        <taxon>Branchiostoma</taxon>
    </lineage>
</organism>
<dbReference type="OrthoDB" id="1937899at2759"/>
<reference evidence="8" key="1">
    <citation type="submission" date="2022-01" db="EMBL/GenBank/DDBJ databases">
        <authorList>
            <person name="Braso-Vives M."/>
        </authorList>
    </citation>
    <scope>NUCLEOTIDE SEQUENCE</scope>
</reference>
<dbReference type="EC" id="3.2.1.143" evidence="2"/>
<dbReference type="SUPFAM" id="SSF56672">
    <property type="entry name" value="DNA/RNA polymerases"/>
    <property type="match status" value="1"/>
</dbReference>
<feature type="compositionally biased region" description="Basic and acidic residues" evidence="6">
    <location>
        <begin position="751"/>
        <end position="760"/>
    </location>
</feature>
<evidence type="ECO:0000259" key="7">
    <source>
        <dbReference type="PROSITE" id="PS50878"/>
    </source>
</evidence>
<dbReference type="Pfam" id="PF05028">
    <property type="entry name" value="PARG_cat_C"/>
    <property type="match status" value="1"/>
</dbReference>
<feature type="compositionally biased region" description="Basic and acidic residues" evidence="6">
    <location>
        <begin position="1"/>
        <end position="17"/>
    </location>
</feature>
<dbReference type="InterPro" id="IPR048362">
    <property type="entry name" value="PARG_helical"/>
</dbReference>
<protein>
    <recommendedName>
        <fullName evidence="2">poly(ADP-ribose) glycohydrolase</fullName>
        <ecNumber evidence="2">3.2.1.143</ecNumber>
    </recommendedName>
</protein>
<evidence type="ECO:0000256" key="1">
    <source>
        <dbReference type="ARBA" id="ARBA00009545"/>
    </source>
</evidence>
<dbReference type="GO" id="GO:1990966">
    <property type="term" value="P:ATP generation from poly-ADP-D-ribose"/>
    <property type="evidence" value="ECO:0007669"/>
    <property type="project" value="TreeGrafter"/>
</dbReference>
<evidence type="ECO:0000256" key="3">
    <source>
        <dbReference type="ARBA" id="ARBA00022801"/>
    </source>
</evidence>
<dbReference type="InterPro" id="IPR043502">
    <property type="entry name" value="DNA/RNA_pol_sf"/>
</dbReference>
<evidence type="ECO:0000256" key="4">
    <source>
        <dbReference type="PIRSR" id="PIRSR607724-1"/>
    </source>
</evidence>
<dbReference type="EMBL" id="OV696700">
    <property type="protein sequence ID" value="CAH1246014.1"/>
    <property type="molecule type" value="Genomic_DNA"/>
</dbReference>
<feature type="region of interest" description="Disordered" evidence="6">
    <location>
        <begin position="659"/>
        <end position="828"/>
    </location>
</feature>
<evidence type="ECO:0000256" key="5">
    <source>
        <dbReference type="PIRSR" id="PIRSR607724-2"/>
    </source>
</evidence>
<feature type="active site" evidence="4">
    <location>
        <position position="1160"/>
    </location>
</feature>
<dbReference type="Pfam" id="PF20811">
    <property type="entry name" value="PARG_cat_N"/>
    <property type="match status" value="1"/>
</dbReference>
<comment type="similarity">
    <text evidence="1">Belongs to the poly(ADP-ribose) glycohydrolase family.</text>
</comment>
<evidence type="ECO:0000256" key="2">
    <source>
        <dbReference type="ARBA" id="ARBA00012255"/>
    </source>
</evidence>
<dbReference type="PANTHER" id="PTHR12837">
    <property type="entry name" value="POLY ADP-RIBOSE GLYCOHYDROLASE"/>
    <property type="match status" value="1"/>
</dbReference>
<dbReference type="InterPro" id="IPR007724">
    <property type="entry name" value="Poly_GlycHdrlase"/>
</dbReference>
<dbReference type="Proteomes" id="UP000838412">
    <property type="component" value="Chromosome 15"/>
</dbReference>
<dbReference type="PROSITE" id="PS50878">
    <property type="entry name" value="RT_POL"/>
    <property type="match status" value="1"/>
</dbReference>
<feature type="domain" description="Reverse transcriptase" evidence="7">
    <location>
        <begin position="167"/>
        <end position="439"/>
    </location>
</feature>
<feature type="binding site" evidence="5">
    <location>
        <position position="1200"/>
    </location>
    <ligand>
        <name>substrate</name>
    </ligand>
</feature>
<dbReference type="GO" id="GO:0005634">
    <property type="term" value="C:nucleus"/>
    <property type="evidence" value="ECO:0007669"/>
    <property type="project" value="TreeGrafter"/>
</dbReference>
<accession>A0A8J9Z276</accession>
<feature type="binding site" evidence="5">
    <location>
        <position position="1145"/>
    </location>
    <ligand>
        <name>substrate</name>
    </ligand>
</feature>
<dbReference type="GO" id="GO:0005975">
    <property type="term" value="P:carbohydrate metabolic process"/>
    <property type="evidence" value="ECO:0007669"/>
    <property type="project" value="InterPro"/>
</dbReference>
<name>A0A8J9Z276_BRALA</name>
<keyword evidence="3" id="KW-0378">Hydrolase</keyword>
<evidence type="ECO:0000256" key="6">
    <source>
        <dbReference type="SAM" id="MobiDB-lite"/>
    </source>
</evidence>
<sequence>MSTGNCHRDSETGEPTKKRLRQTSILDSFSFQRKISKRAEESQNLEAKHNNKAFWNYVNSRRKTRTQVGDLKDTQGNFTAIDSEKAEILNNQYFRTFTHENHENIPTFPRIQSTTALNTINITEEMVFEQLQSLRVDKSPGIDGVHPRVLKETADVIVGPLTRIFKTSINEGKLPDMWREACITPIYKKGDKSDPANYRPVSLTSVPCKMLERIIVNELITHIRNNDLTCEQQHGFTHGKSTITNLLEAMDVWIEALSHSLPVDVIFLDYAKAFDTVPHERLLRRVESFGIGGNLLQWIRNFLTQRRQQVVVNGSASSWKPVISGVPQGSVLGPLLFMIFVSDIPETIQNFVSLFADDTKIYAAAQNCELNAHTTCLQADLNSLYEWSTKMQMQFHPDKCKVMHLGKANPRHKYTMNKVDGTTHTLESIEEEKDLGVTIDKNLTFSKHTQVQVNKANKTLGLIKHTFSHVDSVSFSLLYKSLVRPHLEYATAIWYPKTKRDRDMVERVQRRATKLVKSLANLPYSERLRELDLPTLHYRRQRADIIQLFKITHGFDKVRVNNHCNLCGRAMFKPSLATNTRGHQFKYQIQKATGPRAHFFPTRVTPAWNKLSQTTVNSKTVKEFKTRLGQEWGRHPDLYEPIRFSAFPVEEAILSDLANEKEEDMSDNRGEEMSQQMRERAAGAAERRRSAKSPWSTPPHDDESHDDQPANQSPSSHHHRHHKSHDSPSSHSSSSRHGRHKPSPSGVVRSKYVDEDKPGTSRDTTSTSHHGRRDHKHKRRSRSDSSPEHGGPNSPIVIPDSPTIIPESPVLSEPPMDSPASPSNQSDTLVYEDSEPVFSNPDVLSQRDPSQPSWFGTPISALNRTPACSSSLPSLKPDSHHTVLFRPHLRPGDPPRPFPDKYRDVWDDAHVRMPCSDENLYPVQDQDGSKTVKSRWEVVQSALLGNIQNSLDLEEAILTYNSRYANRWDFRGLHSFFTEYLDDDEARSFFKVTLPAMVKLALRLPEIVTQSPPLLKKQMRHSITLSQLQVASLLANAFFCTFPRRNAYQRNSEYSSFPSINFNDLFKGGKHGVDRRRAEKLKTLVHYFKRVTIRMPSGTLTFRRQSFPKMPVWKTCKDPLSRLHVSAEGTIEEDGTGMLQVDFANKVIGGGVLGLGLVQEEIRFLICPEMILSRLFTETLEPDECLVIIGAEQYSCYEGYSDTYKWAGDYQDQTTRDTWGRRCTEVVAIDALKYRTYTEQCNPGMVKRELDKAFCGFHRSDVLPIKLSAIATGNWGCGAFGGDSRIKGLIQMMAAAVAKRDLVYFTFGNAQLAEDLYKMHEFAEANSLTVGDLWNVIQSYNKTCAKTSRKPAVELFNYIYQMYSDFQDSTDEEGAGQNWEEGAEGKGHGSQIKGWGSDEEGADGRTERKESLDYKAMTP</sequence>
<feature type="compositionally biased region" description="Basic residues" evidence="6">
    <location>
        <begin position="769"/>
        <end position="781"/>
    </location>
</feature>
<dbReference type="GO" id="GO:0006282">
    <property type="term" value="P:regulation of DNA repair"/>
    <property type="evidence" value="ECO:0007669"/>
    <property type="project" value="InterPro"/>
</dbReference>
<feature type="region of interest" description="Disordered" evidence="6">
    <location>
        <begin position="1"/>
        <end position="23"/>
    </location>
</feature>
<dbReference type="CDD" id="cd01650">
    <property type="entry name" value="RT_nLTR_like"/>
    <property type="match status" value="1"/>
</dbReference>
<keyword evidence="9" id="KW-1185">Reference proteome</keyword>
<evidence type="ECO:0000313" key="8">
    <source>
        <dbReference type="EMBL" id="CAH1246014.1"/>
    </source>
</evidence>
<dbReference type="GO" id="GO:0005737">
    <property type="term" value="C:cytoplasm"/>
    <property type="evidence" value="ECO:0007669"/>
    <property type="project" value="TreeGrafter"/>
</dbReference>